<evidence type="ECO:0000256" key="6">
    <source>
        <dbReference type="SAM" id="MobiDB-lite"/>
    </source>
</evidence>
<dbReference type="SMART" id="SM00396">
    <property type="entry name" value="ZnF_UBR1"/>
    <property type="match status" value="1"/>
</dbReference>
<dbReference type="InterPro" id="IPR003126">
    <property type="entry name" value="Znf_UBR"/>
</dbReference>
<dbReference type="CDD" id="cd19670">
    <property type="entry name" value="UBR-box_UBR1_2_3"/>
    <property type="match status" value="1"/>
</dbReference>
<keyword evidence="9" id="KW-1185">Reference proteome</keyword>
<comment type="function">
    <text evidence="5">Ubiquitin ligase protein which is a component of the N-end rule pathway. Recognizes and binds to proteins bearing specific N-terminal residues that are destabilizing according to the N-end rule, leading to their ubiquitination and subsequent degradation.</text>
</comment>
<dbReference type="GO" id="GO:0061630">
    <property type="term" value="F:ubiquitin protein ligase activity"/>
    <property type="evidence" value="ECO:0007669"/>
    <property type="project" value="UniProtKB-UniRule"/>
</dbReference>
<dbReference type="GO" id="GO:0071596">
    <property type="term" value="P:ubiquitin-dependent protein catabolic process via the N-end rule pathway"/>
    <property type="evidence" value="ECO:0007669"/>
    <property type="project" value="UniProtKB-UniRule"/>
</dbReference>
<evidence type="ECO:0000313" key="9">
    <source>
        <dbReference type="Proteomes" id="UP000315496"/>
    </source>
</evidence>
<gene>
    <name evidence="8" type="ORF">GMRT_13478</name>
</gene>
<keyword evidence="5" id="KW-0833">Ubl conjugation pathway</keyword>
<dbReference type="GO" id="GO:0016567">
    <property type="term" value="P:protein ubiquitination"/>
    <property type="evidence" value="ECO:0007669"/>
    <property type="project" value="UniProtKB-UniRule"/>
</dbReference>
<keyword evidence="3 5" id="KW-0862">Zinc</keyword>
<dbReference type="PANTHER" id="PTHR21497">
    <property type="entry name" value="UBIQUITIN LIGASE E3 ALPHA-RELATED"/>
    <property type="match status" value="1"/>
</dbReference>
<evidence type="ECO:0000259" key="7">
    <source>
        <dbReference type="PROSITE" id="PS51157"/>
    </source>
</evidence>
<sequence>MPLVITNSTMNRAWAVLEASAAFSPETSIVANGGLFVFAEELIHLTLELAAHSDLPCERISSFYTSTILSQVFSEEMIERVLNVSEPDRDESAKREVFPSSTPKEEDADAVGTKLLKRLAQMLPRAFCGRHLNSVIGYRCQTCTTDKYAVICIDCFDELEHVGHEFKCFLSSGICDCGYEDAAGVISCCKKHVGTHNAPHPFCAVREEFGDGFSLTALANVTMVLLLSFLGIVICAPAKSDGSRNVSEYFRAQHVIMQTLFQLFKTHTIDSFWRVLALCLSADITPDLTTSVLLERSIVPPIEYRRGELLIQKMLHAQDRVRDISLYSLLEFHSITEVLLCLPLFLQLRKDWPVDRMTYVVLEEAYHSSKPSCDELLSFVVNNFIFEPYYRQYLHVMHQWYEPVSTLQVFRASLLRSNEMLTRETLLDNYVWHPLELFTSSSGFLNIWRSSLYSQVPTAYVGRVLARGPDNPYLLPEIRYKAHIERNIWQTAVAQLYSDYSPPDALRRILPAYVLALSAAAMRSLAFRVYVSPDRAQRLHRYCAELSVAGFAFGKDETARRLLNALMNGVIGGLIGPDPYILVWPPTDGLYKPVFDANRTTLSDVNYMSVLGNMVLNGNTIMSYAGKMMNFIENVYYEPVAALFFCHTFTMLSALDVVQVLRGKHIESDDIFYQGRLNFLNSTLSFINDFSYSSWFALVHGRTHSNDERQRKISNFYTLSELRAGFGRSAEERKADDDAILHFVMTILMHVITLNSSEAMSFEPIYAITDLKAEDYCPYADEYIDAESERQKDWDIVMYHPFYIPLHGLLAYSLDAGDTRRRMGISSRGAEDTLITALLELSKAQYYQEITPEERDLQRTHFATMKLRSSQRVLGKQTIFRNEACIGESSLRTTLILETLLVPVKHILVHILAHGGHLARTGVNTRMLLGVLAEQSRFAASSIRSTGRLIQIGVNALLAEGGVDDFLQLVWGLLEKYLHFSNEEDKNIACRVYLLHFLTSLSCFDYSFVTPENLMLTLYIGHFVSIQGGYSHSSLVDLFMRAPFWHIPVVENLLSQLCEQVPRATDIPEVYDPSCKKNLYRMTRGGWDASSIYSPIKTVDGYVDSWEQYNREVIWRAQEPSKEKVVAVPACIAGPMAMTSVPTEDLAPLVARHGNGLNPALARAIFLSSRCALEICNAVRTVIITTCQTNEPNRFLTSTDILSLMNSFYLLRYHALERSNAGEFIEPALIKEINKTYDALYDLIIREQERNSGLYILSPTILAFSQTYLYAGRFSPSPASATQTKTGVARPKLRFLKNKLPPPSGSLLLATKNRIDEAIVGLDISETTPADTRIIDLIKHLVLQHDASCHVCRVHDQDRQTVCQTVSILPSSVNNLYARFLKPRIPSDRKNIVEHPWLQATNQLYDETIAPTTLTFLQPDGPFDLTLQSFETFVNTMSITYAGFAGLVFDREAVKPFHNRLISATNLATYLYDIFSVRYFVRVRGCNHPSHFDCIPHGQLKSMTNACGLCRRVYNASIPLQTGYMEPSSVREFFGLDPKTLDDIQLIRTQTECVIKNLLDIQAQAEAVIYNVLQFHGLSPEANVMPYAVGLEVLEDDVLEPTPLPVPRLIQLYSQRTSLAPSEVVNILNMRFILFADVALYNVVVALQSMSFSLARGFDTREKGLLFLRNNLSNVSGVATLALTTLWFLNDEFRPYYSIIPDTLYQLIGIVPSKAEFLQNALLRIAKQLQKNHVTNAPKGLYACPGPADAKITWEKSAEPPVPEAQLVDPDISLLAIRVKYTGIAIQLLFRLMLVIGPASAIRYLQPDSSLRAIDLYQVVENPGLLLITMFIAAELGFASLTVPCLQLPPLSYLDLERVGQTSGDTLPTYGGFCQRLSSYKQSIALCPEALNLLISFTQRYNRTEYEGAVVCLIQNFVSPGAATPSRDQLSAIFTQLDNDFIQTFSNSPLKKTLHSSTPELQQQIDNLLHMQGYLPDPLLTPFLAYFYLAGTVLECITRFYYSPSVKTTIEAHLLSCFRRPSLELLLTHYDHASRNLHTAFQLPWTNVEAIKKYLGREGSACPSCHTPGDMEIANITVIVCLICGTCFCSCCGHNSTNPNVEPFISNEVDRLSSMYNALPVLSPFTTLRREQLGQHQTMLAILHHSASCMVPAVFYLPGSNILLCMNGNSMIWVVSAPFLSEYFEDDFGMQYGMYLTRDDDLLARLIHTVVVHDMTQLPINTTGYIRFIQFQARTLQG</sequence>
<dbReference type="VEuPathDB" id="GiardiaDB:GMRT_13478"/>
<dbReference type="GO" id="GO:0005737">
    <property type="term" value="C:cytoplasm"/>
    <property type="evidence" value="ECO:0007669"/>
    <property type="project" value="TreeGrafter"/>
</dbReference>
<keyword evidence="1 5" id="KW-0479">Metal-binding</keyword>
<dbReference type="PROSITE" id="PS51157">
    <property type="entry name" value="ZF_UBR"/>
    <property type="match status" value="1"/>
</dbReference>
<comment type="pathway">
    <text evidence="5">Protein modification; protein ubiquitination.</text>
</comment>
<evidence type="ECO:0000256" key="5">
    <source>
        <dbReference type="RuleBase" id="RU366018"/>
    </source>
</evidence>
<accession>A0A4Z1T654</accession>
<dbReference type="UniPathway" id="UPA00143"/>
<name>A0A4Z1T654_GIAMU</name>
<dbReference type="GO" id="GO:0000151">
    <property type="term" value="C:ubiquitin ligase complex"/>
    <property type="evidence" value="ECO:0007669"/>
    <property type="project" value="TreeGrafter"/>
</dbReference>
<dbReference type="EMBL" id="VDLU01000003">
    <property type="protein sequence ID" value="TNJ28009.1"/>
    <property type="molecule type" value="Genomic_DNA"/>
</dbReference>
<keyword evidence="5" id="KW-0808">Transferase</keyword>
<keyword evidence="2 5" id="KW-0863">Zinc-finger</keyword>
<protein>
    <recommendedName>
        <fullName evidence="5">E3 ubiquitin-protein ligase</fullName>
        <ecNumber evidence="5">2.3.2.27</ecNumber>
    </recommendedName>
</protein>
<evidence type="ECO:0000256" key="4">
    <source>
        <dbReference type="PROSITE-ProRule" id="PRU00508"/>
    </source>
</evidence>
<feature type="domain" description="UBR-type" evidence="7">
    <location>
        <begin position="126"/>
        <end position="194"/>
    </location>
</feature>
<feature type="zinc finger region" description="UBR-type" evidence="4">
    <location>
        <begin position="126"/>
        <end position="194"/>
    </location>
</feature>
<dbReference type="OrthoDB" id="26387at2759"/>
<feature type="region of interest" description="Disordered" evidence="6">
    <location>
        <begin position="85"/>
        <end position="106"/>
    </location>
</feature>
<dbReference type="GO" id="GO:0008270">
    <property type="term" value="F:zinc ion binding"/>
    <property type="evidence" value="ECO:0007669"/>
    <property type="project" value="UniProtKB-UniRule"/>
</dbReference>
<evidence type="ECO:0000256" key="2">
    <source>
        <dbReference type="ARBA" id="ARBA00022771"/>
    </source>
</evidence>
<dbReference type="InterPro" id="IPR039164">
    <property type="entry name" value="UBR1-like"/>
</dbReference>
<comment type="caution">
    <text evidence="8">The sequence shown here is derived from an EMBL/GenBank/DDBJ whole genome shotgun (WGS) entry which is preliminary data.</text>
</comment>
<evidence type="ECO:0000313" key="8">
    <source>
        <dbReference type="EMBL" id="TNJ28009.1"/>
    </source>
</evidence>
<evidence type="ECO:0000256" key="1">
    <source>
        <dbReference type="ARBA" id="ARBA00022723"/>
    </source>
</evidence>
<organism evidence="8 9">
    <name type="scientific">Giardia muris</name>
    <dbReference type="NCBI Taxonomy" id="5742"/>
    <lineage>
        <taxon>Eukaryota</taxon>
        <taxon>Metamonada</taxon>
        <taxon>Diplomonadida</taxon>
        <taxon>Hexamitidae</taxon>
        <taxon>Giardiinae</taxon>
        <taxon>Giardia</taxon>
    </lineage>
</organism>
<proteinExistence type="inferred from homology"/>
<reference evidence="8 9" key="1">
    <citation type="submission" date="2019-05" db="EMBL/GenBank/DDBJ databases">
        <title>The compact genome of Giardia muris reveals important steps in the evolution of intestinal protozoan parasites.</title>
        <authorList>
            <person name="Xu F."/>
            <person name="Jimenez-Gonzalez A."/>
            <person name="Einarsson E."/>
            <person name="Astvaldsson A."/>
            <person name="Peirasmaki D."/>
            <person name="Eckmann L."/>
            <person name="Andersson J.O."/>
            <person name="Svard S.G."/>
            <person name="Jerlstrom-Hultqvist J."/>
        </authorList>
    </citation>
    <scope>NUCLEOTIDE SEQUENCE [LARGE SCALE GENOMIC DNA]</scope>
    <source>
        <strain evidence="8 9">Roberts-Thomson</strain>
    </source>
</reference>
<dbReference type="Gene3D" id="2.10.110.30">
    <property type="match status" value="1"/>
</dbReference>
<dbReference type="Proteomes" id="UP000315496">
    <property type="component" value="Chromosome 3"/>
</dbReference>
<comment type="similarity">
    <text evidence="5">Belongs to the E3 ubiquitin-protein ligase UBR1-like family.</text>
</comment>
<comment type="catalytic activity">
    <reaction evidence="5">
        <text>S-ubiquitinyl-[E2 ubiquitin-conjugating enzyme]-L-cysteine + [acceptor protein]-L-lysine = [E2 ubiquitin-conjugating enzyme]-L-cysteine + N(6)-ubiquitinyl-[acceptor protein]-L-lysine.</text>
        <dbReference type="EC" id="2.3.2.27"/>
    </reaction>
</comment>
<evidence type="ECO:0000256" key="3">
    <source>
        <dbReference type="ARBA" id="ARBA00022833"/>
    </source>
</evidence>
<feature type="compositionally biased region" description="Basic and acidic residues" evidence="6">
    <location>
        <begin position="86"/>
        <end position="97"/>
    </location>
</feature>
<dbReference type="PANTHER" id="PTHR21497:SF24">
    <property type="entry name" value="E3 UBIQUITIN-PROTEIN LIGASE UBR1"/>
    <property type="match status" value="1"/>
</dbReference>
<dbReference type="EC" id="2.3.2.27" evidence="5"/>
<dbReference type="Pfam" id="PF02207">
    <property type="entry name" value="zf-UBR"/>
    <property type="match status" value="1"/>
</dbReference>